<feature type="region of interest" description="Disordered" evidence="1">
    <location>
        <begin position="1"/>
        <end position="23"/>
    </location>
</feature>
<dbReference type="InterPro" id="IPR003141">
    <property type="entry name" value="Pol/His_phosphatase_N"/>
</dbReference>
<dbReference type="InterPro" id="IPR052018">
    <property type="entry name" value="PHP_domain"/>
</dbReference>
<dbReference type="PANTHER" id="PTHR42924">
    <property type="entry name" value="EXONUCLEASE"/>
    <property type="match status" value="1"/>
</dbReference>
<accession>A0ABN2UCE8</accession>
<dbReference type="PANTHER" id="PTHR42924:SF3">
    <property type="entry name" value="POLYMERASE_HISTIDINOL PHOSPHATASE N-TERMINAL DOMAIN-CONTAINING PROTEIN"/>
    <property type="match status" value="1"/>
</dbReference>
<sequence>MALAPTLRSVTSTGSAGGELSRPVIDLHTHSSVSDGTETPSELLAAAAAAGIDVLAITDHDSVAGWDEAAAAAHEHGVTLVRGIEISCAWRHSSIHLLGYLPAADDRPLREELARARDSRATRLERMVERMAADGIPLTYDEVLAQVAPGATPGRPHIADALIANGTIEHRDEAFGSWLGDDSPYYVGHYAPDPVSAVELVRAAGGVPVLAHPFTRTRSGSVDDALIARMREAGLVGLEAYHRDHGADEVAHAEELAVRLGLLLTGSSDYHGTGKRNRLGENTTTPEVLEAIEVASSGVTEVLRP</sequence>
<name>A0ABN2UCE8_9MICO</name>
<keyword evidence="4" id="KW-1185">Reference proteome</keyword>
<comment type="caution">
    <text evidence="3">The sequence shown here is derived from an EMBL/GenBank/DDBJ whole genome shotgun (WGS) entry which is preliminary data.</text>
</comment>
<protein>
    <submittedName>
        <fullName evidence="3">PHP domain-containing protein</fullName>
    </submittedName>
</protein>
<evidence type="ECO:0000313" key="3">
    <source>
        <dbReference type="EMBL" id="GAA2034123.1"/>
    </source>
</evidence>
<reference evidence="3 4" key="1">
    <citation type="journal article" date="2019" name="Int. J. Syst. Evol. Microbiol.">
        <title>The Global Catalogue of Microorganisms (GCM) 10K type strain sequencing project: providing services to taxonomists for standard genome sequencing and annotation.</title>
        <authorList>
            <consortium name="The Broad Institute Genomics Platform"/>
            <consortium name="The Broad Institute Genome Sequencing Center for Infectious Disease"/>
            <person name="Wu L."/>
            <person name="Ma J."/>
        </authorList>
    </citation>
    <scope>NUCLEOTIDE SEQUENCE [LARGE SCALE GENOMIC DNA]</scope>
    <source>
        <strain evidence="3 4">JCM 14283</strain>
    </source>
</reference>
<dbReference type="SMART" id="SM00481">
    <property type="entry name" value="POLIIIAc"/>
    <property type="match status" value="1"/>
</dbReference>
<dbReference type="InterPro" id="IPR016195">
    <property type="entry name" value="Pol/histidinol_Pase-like"/>
</dbReference>
<gene>
    <name evidence="3" type="ORF">GCM10009740_25910</name>
</gene>
<dbReference type="Pfam" id="PF02811">
    <property type="entry name" value="PHP"/>
    <property type="match status" value="1"/>
</dbReference>
<organism evidence="3 4">
    <name type="scientific">Terrabacter terrae</name>
    <dbReference type="NCBI Taxonomy" id="318434"/>
    <lineage>
        <taxon>Bacteria</taxon>
        <taxon>Bacillati</taxon>
        <taxon>Actinomycetota</taxon>
        <taxon>Actinomycetes</taxon>
        <taxon>Micrococcales</taxon>
        <taxon>Intrasporangiaceae</taxon>
        <taxon>Terrabacter</taxon>
    </lineage>
</organism>
<dbReference type="EMBL" id="BAAANB010000021">
    <property type="protein sequence ID" value="GAA2034123.1"/>
    <property type="molecule type" value="Genomic_DNA"/>
</dbReference>
<proteinExistence type="predicted"/>
<dbReference type="CDD" id="cd07438">
    <property type="entry name" value="PHP_HisPPase_AMP"/>
    <property type="match status" value="1"/>
</dbReference>
<evidence type="ECO:0000313" key="4">
    <source>
        <dbReference type="Proteomes" id="UP001501285"/>
    </source>
</evidence>
<evidence type="ECO:0000259" key="2">
    <source>
        <dbReference type="SMART" id="SM00481"/>
    </source>
</evidence>
<dbReference type="SUPFAM" id="SSF89550">
    <property type="entry name" value="PHP domain-like"/>
    <property type="match status" value="1"/>
</dbReference>
<dbReference type="Proteomes" id="UP001501285">
    <property type="component" value="Unassembled WGS sequence"/>
</dbReference>
<dbReference type="InterPro" id="IPR004013">
    <property type="entry name" value="PHP_dom"/>
</dbReference>
<evidence type="ECO:0000256" key="1">
    <source>
        <dbReference type="SAM" id="MobiDB-lite"/>
    </source>
</evidence>
<dbReference type="Gene3D" id="3.20.20.140">
    <property type="entry name" value="Metal-dependent hydrolases"/>
    <property type="match status" value="1"/>
</dbReference>
<feature type="domain" description="Polymerase/histidinol phosphatase N-terminal" evidence="2">
    <location>
        <begin position="25"/>
        <end position="90"/>
    </location>
</feature>
<dbReference type="Gene3D" id="1.10.150.650">
    <property type="match status" value="1"/>
</dbReference>